<protein>
    <submittedName>
        <fullName evidence="5">RND family efflux transporter MFP subunit</fullName>
    </submittedName>
</protein>
<dbReference type="AlphaFoldDB" id="A0A7W6BIJ6"/>
<dbReference type="PANTHER" id="PTHR30469">
    <property type="entry name" value="MULTIDRUG RESISTANCE PROTEIN MDTA"/>
    <property type="match status" value="1"/>
</dbReference>
<dbReference type="InterPro" id="IPR058637">
    <property type="entry name" value="YknX-like_C"/>
</dbReference>
<organism evidence="5 6">
    <name type="scientific">Sphingobium jiangsuense</name>
    <dbReference type="NCBI Taxonomy" id="870476"/>
    <lineage>
        <taxon>Bacteria</taxon>
        <taxon>Pseudomonadati</taxon>
        <taxon>Pseudomonadota</taxon>
        <taxon>Alphaproteobacteria</taxon>
        <taxon>Sphingomonadales</taxon>
        <taxon>Sphingomonadaceae</taxon>
        <taxon>Sphingobium</taxon>
    </lineage>
</organism>
<feature type="transmembrane region" description="Helical" evidence="2">
    <location>
        <begin position="26"/>
        <end position="43"/>
    </location>
</feature>
<dbReference type="Gene3D" id="2.40.30.170">
    <property type="match status" value="1"/>
</dbReference>
<evidence type="ECO:0000256" key="2">
    <source>
        <dbReference type="SAM" id="Phobius"/>
    </source>
</evidence>
<evidence type="ECO:0000313" key="5">
    <source>
        <dbReference type="EMBL" id="MBB3924355.1"/>
    </source>
</evidence>
<dbReference type="InterPro" id="IPR058792">
    <property type="entry name" value="Beta-barrel_RND_2"/>
</dbReference>
<keyword evidence="2" id="KW-0472">Membrane</keyword>
<sequence>MNFESGFTGDGLTADRPRLRWSRRRIALIGAGLLLLVAAIAYWKSGSGSPAPVDPDMMVPRVTVIVPGASDVATVVNAVGTIAARREMPVGVVGEGGEVSAVLVEAGDWVTAGQVLARVERSVQVEQRASLAASVRVAEADARLAQNELDRAQALVSRGFISKATLDQKTAARDAAVARVNVARAQLGEQQARIGRLDIRAPAAGLVLTRAVEKGQVVTPGSGVLFRMAQGGEMELLARVGEADLARLSVGIPATVTPVGGNRSYEGHVWQIASVVDPQSRQGDARILLSYHKDLRPGGFASARIVSGAGQAPLLPESAIQNDGKGSYVYIVNGNNVVERRDVRVGQVSAAGVPVTEGLTGREKVVILAGGFLNPGQKVQPELQKAADAAGTATPGGPRG</sequence>
<evidence type="ECO:0000313" key="6">
    <source>
        <dbReference type="Proteomes" id="UP000571950"/>
    </source>
</evidence>
<dbReference type="Proteomes" id="UP000571950">
    <property type="component" value="Unassembled WGS sequence"/>
</dbReference>
<feature type="domain" description="YknX-like C-terminal permuted SH3-like" evidence="4">
    <location>
        <begin position="315"/>
        <end position="380"/>
    </location>
</feature>
<dbReference type="RefSeq" id="WP_188069940.1">
    <property type="nucleotide sequence ID" value="NZ_BSPS01000067.1"/>
</dbReference>
<name>A0A7W6BIJ6_9SPHN</name>
<proteinExistence type="inferred from homology"/>
<dbReference type="Pfam" id="PF25954">
    <property type="entry name" value="Beta-barrel_RND_2"/>
    <property type="match status" value="1"/>
</dbReference>
<reference evidence="5 6" key="1">
    <citation type="submission" date="2020-08" db="EMBL/GenBank/DDBJ databases">
        <title>Genomic Encyclopedia of Type Strains, Phase IV (KMG-IV): sequencing the most valuable type-strain genomes for metagenomic binning, comparative biology and taxonomic classification.</title>
        <authorList>
            <person name="Goeker M."/>
        </authorList>
    </citation>
    <scope>NUCLEOTIDE SEQUENCE [LARGE SCALE GENOMIC DNA]</scope>
    <source>
        <strain evidence="5 6">DSM 26189</strain>
    </source>
</reference>
<evidence type="ECO:0000259" key="4">
    <source>
        <dbReference type="Pfam" id="PF25989"/>
    </source>
</evidence>
<dbReference type="Pfam" id="PF25989">
    <property type="entry name" value="YknX_C"/>
    <property type="match status" value="1"/>
</dbReference>
<dbReference type="EMBL" id="JACIDT010000001">
    <property type="protein sequence ID" value="MBB3924355.1"/>
    <property type="molecule type" value="Genomic_DNA"/>
</dbReference>
<dbReference type="NCBIfam" id="TIGR01730">
    <property type="entry name" value="RND_mfp"/>
    <property type="match status" value="1"/>
</dbReference>
<evidence type="ECO:0000256" key="1">
    <source>
        <dbReference type="ARBA" id="ARBA00009477"/>
    </source>
</evidence>
<keyword evidence="2" id="KW-1133">Transmembrane helix</keyword>
<dbReference type="InterPro" id="IPR006143">
    <property type="entry name" value="RND_pump_MFP"/>
</dbReference>
<gene>
    <name evidence="5" type="ORF">GGR43_000049</name>
</gene>
<keyword evidence="2" id="KW-0812">Transmembrane</keyword>
<dbReference type="PANTHER" id="PTHR30469:SF15">
    <property type="entry name" value="HLYD FAMILY OF SECRETION PROTEINS"/>
    <property type="match status" value="1"/>
</dbReference>
<comment type="similarity">
    <text evidence="1">Belongs to the membrane fusion protein (MFP) (TC 8.A.1) family.</text>
</comment>
<comment type="caution">
    <text evidence="5">The sequence shown here is derived from an EMBL/GenBank/DDBJ whole genome shotgun (WGS) entry which is preliminary data.</text>
</comment>
<dbReference type="Gene3D" id="2.40.50.100">
    <property type="match status" value="1"/>
</dbReference>
<dbReference type="SUPFAM" id="SSF111369">
    <property type="entry name" value="HlyD-like secretion proteins"/>
    <property type="match status" value="1"/>
</dbReference>
<dbReference type="Gene3D" id="1.10.287.470">
    <property type="entry name" value="Helix hairpin bin"/>
    <property type="match status" value="1"/>
</dbReference>
<evidence type="ECO:0000259" key="3">
    <source>
        <dbReference type="Pfam" id="PF25954"/>
    </source>
</evidence>
<feature type="domain" description="CusB-like beta-barrel" evidence="3">
    <location>
        <begin position="238"/>
        <end position="307"/>
    </location>
</feature>
<dbReference type="Gene3D" id="2.40.420.20">
    <property type="match status" value="1"/>
</dbReference>
<accession>A0A7W6BIJ6</accession>
<dbReference type="GO" id="GO:0015562">
    <property type="term" value="F:efflux transmembrane transporter activity"/>
    <property type="evidence" value="ECO:0007669"/>
    <property type="project" value="TreeGrafter"/>
</dbReference>
<keyword evidence="6" id="KW-1185">Reference proteome</keyword>
<dbReference type="GO" id="GO:1990281">
    <property type="term" value="C:efflux pump complex"/>
    <property type="evidence" value="ECO:0007669"/>
    <property type="project" value="TreeGrafter"/>
</dbReference>